<dbReference type="Pfam" id="PF11151">
    <property type="entry name" value="DUF2929"/>
    <property type="match status" value="1"/>
</dbReference>
<keyword evidence="1" id="KW-1133">Transmembrane helix</keyword>
<evidence type="ECO:0000313" key="3">
    <source>
        <dbReference type="Proteomes" id="UP000249808"/>
    </source>
</evidence>
<reference evidence="2 3" key="1">
    <citation type="journal article" date="2018" name="Front. Microbiol.">
        <title>Description and Comparative Genomics of Macrococcus caseolyticus subsp. hominis subsp. nov., Macrococcus goetzii sp. nov., Macrococcus epidermidis sp. nov., and Macrococcus bohemicus sp. nov., Novel Macrococci From Human Clinical Material With Virulence Potential and Suspected Uptake of Foreign DNA by Natural Transformation.</title>
        <authorList>
            <person name="Maslanova I."/>
            <person name="Wertheimer Z."/>
            <person name="Sedlacek I."/>
            <person name="Svec P."/>
            <person name="Indrakova A."/>
            <person name="Kovarovic V."/>
            <person name="Schumann P."/>
            <person name="Sproer C."/>
            <person name="Kralova S."/>
            <person name="Sedo O."/>
            <person name="Kristofova L."/>
            <person name="Vrbovska V."/>
            <person name="Fuzik T."/>
            <person name="Petras P."/>
            <person name="Zdrahal Z."/>
            <person name="Ruzickova V."/>
            <person name="Doskar J."/>
            <person name="Pantucek R."/>
        </authorList>
    </citation>
    <scope>NUCLEOTIDE SEQUENCE [LARGE SCALE GENOMIC DNA]</scope>
    <source>
        <strain evidence="2 3">01/688</strain>
    </source>
</reference>
<evidence type="ECO:0000256" key="1">
    <source>
        <dbReference type="SAM" id="Phobius"/>
    </source>
</evidence>
<name>A0A327ZVI4_9STAP</name>
<gene>
    <name evidence="2" type="ORF">BHU61_01925</name>
</gene>
<keyword evidence="3" id="KW-1185">Reference proteome</keyword>
<comment type="caution">
    <text evidence="2">The sequence shown here is derived from an EMBL/GenBank/DDBJ whole genome shotgun (WGS) entry which is preliminary data.</text>
</comment>
<dbReference type="EMBL" id="PZJH01000001">
    <property type="protein sequence ID" value="RAK46229.1"/>
    <property type="molecule type" value="Genomic_DNA"/>
</dbReference>
<feature type="transmembrane region" description="Helical" evidence="1">
    <location>
        <begin position="32"/>
        <end position="53"/>
    </location>
</feature>
<organism evidence="2 3">
    <name type="scientific">Macrococcus epidermidis</name>
    <dbReference type="NCBI Taxonomy" id="1902580"/>
    <lineage>
        <taxon>Bacteria</taxon>
        <taxon>Bacillati</taxon>
        <taxon>Bacillota</taxon>
        <taxon>Bacilli</taxon>
        <taxon>Bacillales</taxon>
        <taxon>Staphylococcaceae</taxon>
        <taxon>Macrococcus</taxon>
    </lineage>
</organism>
<keyword evidence="1" id="KW-0472">Membrane</keyword>
<keyword evidence="1" id="KW-0812">Transmembrane</keyword>
<protein>
    <submittedName>
        <fullName evidence="2">DUF2929 domain-containing protein</fullName>
    </submittedName>
</protein>
<proteinExistence type="predicted"/>
<dbReference type="Proteomes" id="UP000249808">
    <property type="component" value="Unassembled WGS sequence"/>
</dbReference>
<evidence type="ECO:0000313" key="2">
    <source>
        <dbReference type="EMBL" id="RAK46229.1"/>
    </source>
</evidence>
<dbReference type="RefSeq" id="WP_099578644.1">
    <property type="nucleotide sequence ID" value="NZ_CP073819.1"/>
</dbReference>
<accession>A0A327ZVI4</accession>
<feature type="transmembrane region" description="Helical" evidence="1">
    <location>
        <begin position="7"/>
        <end position="26"/>
    </location>
</feature>
<dbReference type="AlphaFoldDB" id="A0A327ZVI4"/>
<dbReference type="InterPro" id="IPR021324">
    <property type="entry name" value="DUF2929"/>
</dbReference>
<sequence>MQYIMTFVWAFILVQMGNFVLMSLGGGNDLNLPFATIISVIFGILAIIIAHLVPNEPIPAHEEH</sequence>